<evidence type="ECO:0000256" key="1">
    <source>
        <dbReference type="ARBA" id="ARBA00006485"/>
    </source>
</evidence>
<organism evidence="14 15">
    <name type="scientific">Rotaria magnacalcarata</name>
    <dbReference type="NCBI Taxonomy" id="392030"/>
    <lineage>
        <taxon>Eukaryota</taxon>
        <taxon>Metazoa</taxon>
        <taxon>Spiralia</taxon>
        <taxon>Gnathifera</taxon>
        <taxon>Rotifera</taxon>
        <taxon>Eurotatoria</taxon>
        <taxon>Bdelloidea</taxon>
        <taxon>Philodinida</taxon>
        <taxon>Philodinidae</taxon>
        <taxon>Rotaria</taxon>
    </lineage>
</organism>
<dbReference type="GO" id="GO:0005524">
    <property type="term" value="F:ATP binding"/>
    <property type="evidence" value="ECO:0007669"/>
    <property type="project" value="UniProtKB-KW"/>
</dbReference>
<proteinExistence type="inferred from homology"/>
<name>A0A8S3HX65_9BILA</name>
<comment type="similarity">
    <text evidence="1">Belongs to the protein kinase superfamily. CMGC Ser/Thr protein kinase family. CDC2/CDKX subfamily.</text>
</comment>
<evidence type="ECO:0000259" key="13">
    <source>
        <dbReference type="PROSITE" id="PS50011"/>
    </source>
</evidence>
<dbReference type="Pfam" id="PF00069">
    <property type="entry name" value="Pkinase"/>
    <property type="match status" value="1"/>
</dbReference>
<evidence type="ECO:0000313" key="14">
    <source>
        <dbReference type="EMBL" id="CAF5188604.1"/>
    </source>
</evidence>
<evidence type="ECO:0000313" key="15">
    <source>
        <dbReference type="Proteomes" id="UP000676336"/>
    </source>
</evidence>
<dbReference type="GO" id="GO:0004693">
    <property type="term" value="F:cyclin-dependent protein serine/threonine kinase activity"/>
    <property type="evidence" value="ECO:0007669"/>
    <property type="project" value="UniProtKB-EC"/>
</dbReference>
<evidence type="ECO:0000256" key="2">
    <source>
        <dbReference type="ARBA" id="ARBA00012425"/>
    </source>
</evidence>
<evidence type="ECO:0000256" key="6">
    <source>
        <dbReference type="ARBA" id="ARBA00022777"/>
    </source>
</evidence>
<dbReference type="EC" id="2.7.11.22" evidence="2"/>
<dbReference type="SMART" id="SM00220">
    <property type="entry name" value="S_TKc"/>
    <property type="match status" value="1"/>
</dbReference>
<dbReference type="PANTHER" id="PTHR24056">
    <property type="entry name" value="CELL DIVISION PROTEIN KINASE"/>
    <property type="match status" value="1"/>
</dbReference>
<comment type="catalytic activity">
    <reaction evidence="11">
        <text>L-threonyl-[protein] + ATP = O-phospho-L-threonyl-[protein] + ADP + H(+)</text>
        <dbReference type="Rhea" id="RHEA:46608"/>
        <dbReference type="Rhea" id="RHEA-COMP:11060"/>
        <dbReference type="Rhea" id="RHEA-COMP:11605"/>
        <dbReference type="ChEBI" id="CHEBI:15378"/>
        <dbReference type="ChEBI" id="CHEBI:30013"/>
        <dbReference type="ChEBI" id="CHEBI:30616"/>
        <dbReference type="ChEBI" id="CHEBI:61977"/>
        <dbReference type="ChEBI" id="CHEBI:456216"/>
        <dbReference type="EC" id="2.7.11.22"/>
    </reaction>
</comment>
<keyword evidence="4" id="KW-0808">Transferase</keyword>
<evidence type="ECO:0000256" key="12">
    <source>
        <dbReference type="ARBA" id="ARBA00048367"/>
    </source>
</evidence>
<dbReference type="PANTHER" id="PTHR24056:SF171">
    <property type="entry name" value="CYCLIN-DEPENDENT KINASE 20"/>
    <property type="match status" value="1"/>
</dbReference>
<evidence type="ECO:0000256" key="4">
    <source>
        <dbReference type="ARBA" id="ARBA00022679"/>
    </source>
</evidence>
<dbReference type="EMBL" id="CAJOBI010323591">
    <property type="protein sequence ID" value="CAF5188604.1"/>
    <property type="molecule type" value="Genomic_DNA"/>
</dbReference>
<sequence>MMQIRKNTVYKCKHVQSDEVVALKRVHLHMKSSSDEGVPNNIIREIKALQEIEDHENIVKLLDVFPHGMGYIFVFEYMLSDLSEVIRNVNQPLTNSQIKSYMRMLLNGVSFCHENRIMHRDLKPANLLISTTGHLKIADFGLARIFDKAKPQRQYSHQVATRWYRAPELLYGSRSYDEGVDL</sequence>
<comment type="catalytic activity">
    <reaction evidence="12">
        <text>L-seryl-[protein] + ATP = O-phospho-L-seryl-[protein] + ADP + H(+)</text>
        <dbReference type="Rhea" id="RHEA:17989"/>
        <dbReference type="Rhea" id="RHEA-COMP:9863"/>
        <dbReference type="Rhea" id="RHEA-COMP:11604"/>
        <dbReference type="ChEBI" id="CHEBI:15378"/>
        <dbReference type="ChEBI" id="CHEBI:29999"/>
        <dbReference type="ChEBI" id="CHEBI:30616"/>
        <dbReference type="ChEBI" id="CHEBI:83421"/>
        <dbReference type="ChEBI" id="CHEBI:456216"/>
        <dbReference type="EC" id="2.7.11.22"/>
    </reaction>
</comment>
<accession>A0A8S3HX65</accession>
<feature type="domain" description="Protein kinase" evidence="13">
    <location>
        <begin position="1"/>
        <end position="182"/>
    </location>
</feature>
<keyword evidence="5" id="KW-0547">Nucleotide-binding</keyword>
<keyword evidence="3" id="KW-0723">Serine/threonine-protein kinase</keyword>
<dbReference type="GO" id="GO:0005634">
    <property type="term" value="C:nucleus"/>
    <property type="evidence" value="ECO:0007669"/>
    <property type="project" value="TreeGrafter"/>
</dbReference>
<dbReference type="InterPro" id="IPR050108">
    <property type="entry name" value="CDK"/>
</dbReference>
<evidence type="ECO:0000256" key="5">
    <source>
        <dbReference type="ARBA" id="ARBA00022741"/>
    </source>
</evidence>
<feature type="non-terminal residue" evidence="14">
    <location>
        <position position="1"/>
    </location>
</feature>
<keyword evidence="6" id="KW-0418">Kinase</keyword>
<dbReference type="AlphaFoldDB" id="A0A8S3HX65"/>
<dbReference type="PROSITE" id="PS50011">
    <property type="entry name" value="PROTEIN_KINASE_DOM"/>
    <property type="match status" value="1"/>
</dbReference>
<dbReference type="InterPro" id="IPR008271">
    <property type="entry name" value="Ser/Thr_kinase_AS"/>
</dbReference>
<evidence type="ECO:0000256" key="8">
    <source>
        <dbReference type="ARBA" id="ARBA00035711"/>
    </source>
</evidence>
<evidence type="ECO:0000256" key="10">
    <source>
        <dbReference type="ARBA" id="ARBA00035723"/>
    </source>
</evidence>
<dbReference type="Gene3D" id="3.30.200.20">
    <property type="entry name" value="Phosphorylase Kinase, domain 1"/>
    <property type="match status" value="1"/>
</dbReference>
<keyword evidence="7" id="KW-0067">ATP-binding</keyword>
<comment type="caution">
    <text evidence="14">The sequence shown here is derived from an EMBL/GenBank/DDBJ whole genome shotgun (WGS) entry which is preliminary data.</text>
</comment>
<dbReference type="Gene3D" id="1.10.510.10">
    <property type="entry name" value="Transferase(Phosphotransferase) domain 1"/>
    <property type="match status" value="1"/>
</dbReference>
<dbReference type="PROSITE" id="PS00108">
    <property type="entry name" value="PROTEIN_KINASE_ST"/>
    <property type="match status" value="1"/>
</dbReference>
<evidence type="ECO:0000256" key="3">
    <source>
        <dbReference type="ARBA" id="ARBA00022527"/>
    </source>
</evidence>
<protein>
    <recommendedName>
        <fullName evidence="8">Cyclin-dependent kinase 20</fullName>
        <ecNumber evidence="2">2.7.11.22</ecNumber>
    </recommendedName>
    <alternativeName>
        <fullName evidence="9">Cell cycle-related kinase</fullName>
    </alternativeName>
    <alternativeName>
        <fullName evidence="10">Cell division protein kinase 20</fullName>
    </alternativeName>
</protein>
<evidence type="ECO:0000256" key="11">
    <source>
        <dbReference type="ARBA" id="ARBA00047811"/>
    </source>
</evidence>
<gene>
    <name evidence="14" type="ORF">SMN809_LOCUS71405</name>
</gene>
<dbReference type="FunFam" id="1.10.510.10:FF:000952">
    <property type="entry name" value="cyclin-dependent kinase 20 isoform X4"/>
    <property type="match status" value="1"/>
</dbReference>
<evidence type="ECO:0000256" key="9">
    <source>
        <dbReference type="ARBA" id="ARBA00035720"/>
    </source>
</evidence>
<evidence type="ECO:0000256" key="7">
    <source>
        <dbReference type="ARBA" id="ARBA00022840"/>
    </source>
</evidence>
<dbReference type="InterPro" id="IPR011009">
    <property type="entry name" value="Kinase-like_dom_sf"/>
</dbReference>
<dbReference type="Proteomes" id="UP000676336">
    <property type="component" value="Unassembled WGS sequence"/>
</dbReference>
<dbReference type="SUPFAM" id="SSF56112">
    <property type="entry name" value="Protein kinase-like (PK-like)"/>
    <property type="match status" value="1"/>
</dbReference>
<reference evidence="14" key="1">
    <citation type="submission" date="2021-02" db="EMBL/GenBank/DDBJ databases">
        <authorList>
            <person name="Nowell W R."/>
        </authorList>
    </citation>
    <scope>NUCLEOTIDE SEQUENCE</scope>
</reference>
<dbReference type="InterPro" id="IPR000719">
    <property type="entry name" value="Prot_kinase_dom"/>
</dbReference>